<evidence type="ECO:0000259" key="1">
    <source>
        <dbReference type="Pfam" id="PF04233"/>
    </source>
</evidence>
<evidence type="ECO:0000313" key="2">
    <source>
        <dbReference type="EMBL" id="TPR12435.1"/>
    </source>
</evidence>
<keyword evidence="3" id="KW-1185">Reference proteome</keyword>
<protein>
    <submittedName>
        <fullName evidence="2">Phage head morphogenesis protein</fullName>
    </submittedName>
</protein>
<dbReference type="Proteomes" id="UP000767392">
    <property type="component" value="Unassembled WGS sequence"/>
</dbReference>
<organism evidence="2 3">
    <name type="scientific">Apilactobacillus timberlakei</name>
    <dbReference type="NCBI Taxonomy" id="2008380"/>
    <lineage>
        <taxon>Bacteria</taxon>
        <taxon>Bacillati</taxon>
        <taxon>Bacillota</taxon>
        <taxon>Bacilli</taxon>
        <taxon>Lactobacillales</taxon>
        <taxon>Lactobacillaceae</taxon>
        <taxon>Apilactobacillus</taxon>
    </lineage>
</organism>
<accession>A0ABY2YRG6</accession>
<dbReference type="RefSeq" id="WP_105988441.1">
    <property type="nucleotide sequence ID" value="NZ_QUAN01000012.1"/>
</dbReference>
<sequence>MKNEKYWLRRFIQEKALSIKSGQEYEIALNKRLDQLLAIYEQDIKQWYKRFSDDLGIPRDETVKMLDGIELKHFEMTLAQFKEKAIKGGYNKQLDSEYFKSQIARLKQLESQFKAEAKDLFSVEQLKMEDELVNQFNNTYLHDSYNIQDYRGHFEVNFATLNTDKLRHIISNPWAKNNENFSQRIWGNYVEELPSQLMDSMLRQTLTGSSYQDIEREFRQRFSDVKSKHIHRLVVSELGHAQEEGSALAYKNQSVEKYQYLATFERSTCDRCAHMDGKVFKLSERQPGLNYPLLHAYCRCTTIPYLEESPGEEKRWADGKIIDDMTFDEWLNKAA</sequence>
<dbReference type="NCBIfam" id="TIGR01641">
    <property type="entry name" value="phageSPP1_gp7"/>
    <property type="match status" value="1"/>
</dbReference>
<dbReference type="Pfam" id="PF04233">
    <property type="entry name" value="Phage_Mu_F"/>
    <property type="match status" value="1"/>
</dbReference>
<name>A0ABY2YRG6_9LACO</name>
<feature type="domain" description="Phage head morphogenesis" evidence="1">
    <location>
        <begin position="203"/>
        <end position="303"/>
    </location>
</feature>
<dbReference type="InterPro" id="IPR006528">
    <property type="entry name" value="Phage_head_morphogenesis_dom"/>
</dbReference>
<gene>
    <name evidence="2" type="ORF">DY048_07750</name>
</gene>
<evidence type="ECO:0000313" key="3">
    <source>
        <dbReference type="Proteomes" id="UP000767392"/>
    </source>
</evidence>
<dbReference type="EMBL" id="QUAM01000008">
    <property type="protein sequence ID" value="TPR12435.1"/>
    <property type="molecule type" value="Genomic_DNA"/>
</dbReference>
<proteinExistence type="predicted"/>
<comment type="caution">
    <text evidence="2">The sequence shown here is derived from an EMBL/GenBank/DDBJ whole genome shotgun (WGS) entry which is preliminary data.</text>
</comment>
<reference evidence="2 3" key="1">
    <citation type="submission" date="2018-08" db="EMBL/GenBank/DDBJ databases">
        <title>Comparative genomics of wild bee and flower associated Lactobacillus reveals potential adaptation to the bee host.</title>
        <authorList>
            <person name="Vuong H.Q."/>
            <person name="Mcfrederick Q.S."/>
        </authorList>
    </citation>
    <scope>NUCLEOTIDE SEQUENCE [LARGE SCALE GENOMIC DNA]</scope>
    <source>
        <strain evidence="2 3">HV_04</strain>
    </source>
</reference>